<dbReference type="GeneID" id="90837273"/>
<proteinExistence type="inferred from homology"/>
<keyword evidence="3 5" id="KW-0548">Nucleotidyltransferase</keyword>
<keyword evidence="4 5" id="KW-0804">Transcription</keyword>
<dbReference type="GO" id="GO:0006351">
    <property type="term" value="P:DNA-templated transcription"/>
    <property type="evidence" value="ECO:0007669"/>
    <property type="project" value="UniProtKB-UniRule"/>
</dbReference>
<reference evidence="6 9" key="1">
    <citation type="journal article" date="2015" name="Int. J. Syst. Evol. Microbiol.">
        <title>Exiguobacterium enclense sp. nov., isolated from sediment.</title>
        <authorList>
            <person name="Dastager S.G."/>
            <person name="Mawlankar R."/>
            <person name="Sonalkar V.V."/>
            <person name="Thorat M.N."/>
            <person name="Mual P."/>
            <person name="Verma A."/>
            <person name="Krishnamurthi S."/>
            <person name="Tang S.K."/>
            <person name="Li W.J."/>
        </authorList>
    </citation>
    <scope>NUCLEOTIDE SEQUENCE [LARGE SCALE GENOMIC DNA]</scope>
    <source>
        <strain evidence="6 9">NIO-1109</strain>
    </source>
</reference>
<dbReference type="HAMAP" id="MF_01553">
    <property type="entry name" value="RNApol_bact_RpoY"/>
    <property type="match status" value="1"/>
</dbReference>
<reference evidence="7 10" key="2">
    <citation type="journal article" date="2016" name="Front. Microbiol.">
        <title>Genomic Resource of Rice Seed Associated Bacteria.</title>
        <authorList>
            <person name="Midha S."/>
            <person name="Bansal K."/>
            <person name="Sharma S."/>
            <person name="Kumar N."/>
            <person name="Patil P.P."/>
            <person name="Chaudhry V."/>
            <person name="Patil P.B."/>
        </authorList>
    </citation>
    <scope>NUCLEOTIDE SEQUENCE [LARGE SCALE GENOMIC DNA]</scope>
    <source>
        <strain evidence="7 10">RSA11</strain>
    </source>
</reference>
<dbReference type="EMBL" id="JBAWKY010000001">
    <property type="protein sequence ID" value="MEI4461486.1"/>
    <property type="molecule type" value="Genomic_DNA"/>
</dbReference>
<evidence type="ECO:0000256" key="5">
    <source>
        <dbReference type="HAMAP-Rule" id="MF_01553"/>
    </source>
</evidence>
<dbReference type="EMBL" id="LNQL01000001">
    <property type="protein sequence ID" value="KSU50511.1"/>
    <property type="molecule type" value="Genomic_DNA"/>
</dbReference>
<dbReference type="EC" id="2.7.7.6" evidence="5"/>
<evidence type="ECO:0000256" key="2">
    <source>
        <dbReference type="ARBA" id="ARBA00022679"/>
    </source>
</evidence>
<evidence type="ECO:0000313" key="11">
    <source>
        <dbReference type="Proteomes" id="UP001387110"/>
    </source>
</evidence>
<evidence type="ECO:0000313" key="10">
    <source>
        <dbReference type="Proteomes" id="UP000072605"/>
    </source>
</evidence>
<dbReference type="Pfam" id="PF07288">
    <property type="entry name" value="RpoY"/>
    <property type="match status" value="1"/>
</dbReference>
<gene>
    <name evidence="5" type="primary">rpoY</name>
    <name evidence="6" type="ORF">AS033_03775</name>
    <name evidence="7" type="ORF">RSA11_10215</name>
    <name evidence="8" type="ORF">SZL87_03480</name>
</gene>
<organism evidence="6 9">
    <name type="scientific">Exiguobacterium indicum</name>
    <dbReference type="NCBI Taxonomy" id="296995"/>
    <lineage>
        <taxon>Bacteria</taxon>
        <taxon>Bacillati</taxon>
        <taxon>Bacillota</taxon>
        <taxon>Bacilli</taxon>
        <taxon>Bacillales</taxon>
        <taxon>Bacillales Family XII. Incertae Sedis</taxon>
        <taxon>Exiguobacterium</taxon>
    </lineage>
</organism>
<dbReference type="GO" id="GO:0003899">
    <property type="term" value="F:DNA-directed RNA polymerase activity"/>
    <property type="evidence" value="ECO:0007669"/>
    <property type="project" value="UniProtKB-UniRule"/>
</dbReference>
<keyword evidence="2 5" id="KW-0808">Transferase</keyword>
<evidence type="ECO:0000313" key="9">
    <source>
        <dbReference type="Proteomes" id="UP000053797"/>
    </source>
</evidence>
<dbReference type="EMBL" id="LDQV01000024">
    <property type="protein sequence ID" value="KTR26375.1"/>
    <property type="molecule type" value="Genomic_DNA"/>
</dbReference>
<evidence type="ECO:0000313" key="7">
    <source>
        <dbReference type="EMBL" id="KTR26375.1"/>
    </source>
</evidence>
<keyword evidence="11" id="KW-1185">Reference proteome</keyword>
<evidence type="ECO:0000256" key="1">
    <source>
        <dbReference type="ARBA" id="ARBA00022478"/>
    </source>
</evidence>
<accession>A0A0V8GK48</accession>
<protein>
    <recommendedName>
        <fullName evidence="5">DNA-directed RNA polymerase subunit epsilon</fullName>
        <shortName evidence="5">RNAP epsilon subunit</shortName>
        <ecNumber evidence="5">2.7.7.6</ecNumber>
    </recommendedName>
    <alternativeName>
        <fullName evidence="5">RNA polymerase epsilon subunit</fullName>
    </alternativeName>
    <alternativeName>
        <fullName evidence="5">Transcriptase subunit epsilon</fullName>
    </alternativeName>
</protein>
<dbReference type="Gene3D" id="3.10.20.730">
    <property type="entry name" value="RNAP, epsilon subunit-like"/>
    <property type="match status" value="1"/>
</dbReference>
<evidence type="ECO:0000313" key="6">
    <source>
        <dbReference type="EMBL" id="KSU50511.1"/>
    </source>
</evidence>
<name>A0A0V8GK48_9BACL</name>
<comment type="similarity">
    <text evidence="5">Belongs to the RNA polymerase subunit epsilon family.</text>
</comment>
<dbReference type="InterPro" id="IPR009907">
    <property type="entry name" value="RpoY"/>
</dbReference>
<dbReference type="NCBIfam" id="NF010188">
    <property type="entry name" value="PRK13667.1"/>
    <property type="match status" value="1"/>
</dbReference>
<dbReference type="RefSeq" id="WP_023468855.1">
    <property type="nucleotide sequence ID" value="NZ_FMYN01000001.1"/>
</dbReference>
<comment type="function">
    <text evidence="5">A non-essential component of RNA polymerase (RNAP).</text>
</comment>
<dbReference type="Proteomes" id="UP000053797">
    <property type="component" value="Unassembled WGS sequence"/>
</dbReference>
<dbReference type="Proteomes" id="UP000072605">
    <property type="component" value="Unassembled WGS sequence"/>
</dbReference>
<dbReference type="Proteomes" id="UP001387110">
    <property type="component" value="Unassembled WGS sequence"/>
</dbReference>
<evidence type="ECO:0000256" key="3">
    <source>
        <dbReference type="ARBA" id="ARBA00022695"/>
    </source>
</evidence>
<dbReference type="GO" id="GO:0000428">
    <property type="term" value="C:DNA-directed RNA polymerase complex"/>
    <property type="evidence" value="ECO:0007669"/>
    <property type="project" value="UniProtKB-KW"/>
</dbReference>
<keyword evidence="1 5" id="KW-0240">DNA-directed RNA polymerase</keyword>
<comment type="caution">
    <text evidence="6">The sequence shown here is derived from an EMBL/GenBank/DDBJ whole genome shotgun (WGS) entry which is preliminary data.</text>
</comment>
<sequence>MIFKVFYQPLRSEAPVRERTETMYVEGESIRDVRSTIDHLKDINIEFIREVSGEFLTYEQQHPDFKVATFE</sequence>
<dbReference type="AlphaFoldDB" id="A0A0V8GK48"/>
<dbReference type="OrthoDB" id="2147503at2"/>
<dbReference type="GO" id="GO:0003677">
    <property type="term" value="F:DNA binding"/>
    <property type="evidence" value="ECO:0007669"/>
    <property type="project" value="UniProtKB-UniRule"/>
</dbReference>
<comment type="catalytic activity">
    <reaction evidence="5">
        <text>RNA(n) + a ribonucleoside 5'-triphosphate = RNA(n+1) + diphosphate</text>
        <dbReference type="Rhea" id="RHEA:21248"/>
        <dbReference type="Rhea" id="RHEA-COMP:14527"/>
        <dbReference type="Rhea" id="RHEA-COMP:17342"/>
        <dbReference type="ChEBI" id="CHEBI:33019"/>
        <dbReference type="ChEBI" id="CHEBI:61557"/>
        <dbReference type="ChEBI" id="CHEBI:140395"/>
        <dbReference type="EC" id="2.7.7.6"/>
    </reaction>
</comment>
<comment type="subunit">
    <text evidence="5">RNAP is composed of a core of 2 alpha, a beta and a beta' subunit. The core is associated with a delta subunit, and at least one of epsilon or omega. When a sigma factor is associated with the core the holoenzyme is formed, which can initiate transcription.</text>
</comment>
<evidence type="ECO:0000313" key="8">
    <source>
        <dbReference type="EMBL" id="MEI4461486.1"/>
    </source>
</evidence>
<evidence type="ECO:0000256" key="4">
    <source>
        <dbReference type="ARBA" id="ARBA00023163"/>
    </source>
</evidence>
<reference evidence="8 11" key="3">
    <citation type="submission" date="2023-12" db="EMBL/GenBank/DDBJ databases">
        <authorList>
            <person name="Easwaran N."/>
            <person name="Lazarus H.P.S."/>
        </authorList>
    </citation>
    <scope>NUCLEOTIDE SEQUENCE [LARGE SCALE GENOMIC DNA]</scope>
    <source>
        <strain evidence="8 11">VIT-2023</strain>
    </source>
</reference>